<evidence type="ECO:0000313" key="2">
    <source>
        <dbReference type="Proteomes" id="UP001275084"/>
    </source>
</evidence>
<dbReference type="Proteomes" id="UP001275084">
    <property type="component" value="Unassembled WGS sequence"/>
</dbReference>
<proteinExistence type="predicted"/>
<keyword evidence="2" id="KW-1185">Reference proteome</keyword>
<protein>
    <submittedName>
        <fullName evidence="1">Uncharacterized protein</fullName>
    </submittedName>
</protein>
<dbReference type="EMBL" id="JAUIQD010000005">
    <property type="protein sequence ID" value="KAK3348939.1"/>
    <property type="molecule type" value="Genomic_DNA"/>
</dbReference>
<reference evidence="1" key="1">
    <citation type="journal article" date="2023" name="Mol. Phylogenet. Evol.">
        <title>Genome-scale phylogeny and comparative genomics of the fungal order Sordariales.</title>
        <authorList>
            <person name="Hensen N."/>
            <person name="Bonometti L."/>
            <person name="Westerberg I."/>
            <person name="Brannstrom I.O."/>
            <person name="Guillou S."/>
            <person name="Cros-Aarteil S."/>
            <person name="Calhoun S."/>
            <person name="Haridas S."/>
            <person name="Kuo A."/>
            <person name="Mondo S."/>
            <person name="Pangilinan J."/>
            <person name="Riley R."/>
            <person name="LaButti K."/>
            <person name="Andreopoulos B."/>
            <person name="Lipzen A."/>
            <person name="Chen C."/>
            <person name="Yan M."/>
            <person name="Daum C."/>
            <person name="Ng V."/>
            <person name="Clum A."/>
            <person name="Steindorff A."/>
            <person name="Ohm R.A."/>
            <person name="Martin F."/>
            <person name="Silar P."/>
            <person name="Natvig D.O."/>
            <person name="Lalanne C."/>
            <person name="Gautier V."/>
            <person name="Ament-Velasquez S.L."/>
            <person name="Kruys A."/>
            <person name="Hutchinson M.I."/>
            <person name="Powell A.J."/>
            <person name="Barry K."/>
            <person name="Miller A.N."/>
            <person name="Grigoriev I.V."/>
            <person name="Debuchy R."/>
            <person name="Gladieux P."/>
            <person name="Hiltunen Thoren M."/>
            <person name="Johannesson H."/>
        </authorList>
    </citation>
    <scope>NUCLEOTIDE SEQUENCE</scope>
    <source>
        <strain evidence="1">CBS 955.72</strain>
    </source>
</reference>
<organism evidence="1 2">
    <name type="scientific">Lasiosphaeria hispida</name>
    <dbReference type="NCBI Taxonomy" id="260671"/>
    <lineage>
        <taxon>Eukaryota</taxon>
        <taxon>Fungi</taxon>
        <taxon>Dikarya</taxon>
        <taxon>Ascomycota</taxon>
        <taxon>Pezizomycotina</taxon>
        <taxon>Sordariomycetes</taxon>
        <taxon>Sordariomycetidae</taxon>
        <taxon>Sordariales</taxon>
        <taxon>Lasiosphaeriaceae</taxon>
        <taxon>Lasiosphaeria</taxon>
    </lineage>
</organism>
<accession>A0AAJ0MBV2</accession>
<dbReference type="AlphaFoldDB" id="A0AAJ0MBV2"/>
<reference evidence="1" key="2">
    <citation type="submission" date="2023-06" db="EMBL/GenBank/DDBJ databases">
        <authorList>
            <consortium name="Lawrence Berkeley National Laboratory"/>
            <person name="Haridas S."/>
            <person name="Hensen N."/>
            <person name="Bonometti L."/>
            <person name="Westerberg I."/>
            <person name="Brannstrom I.O."/>
            <person name="Guillou S."/>
            <person name="Cros-Aarteil S."/>
            <person name="Calhoun S."/>
            <person name="Kuo A."/>
            <person name="Mondo S."/>
            <person name="Pangilinan J."/>
            <person name="Riley R."/>
            <person name="Labutti K."/>
            <person name="Andreopoulos B."/>
            <person name="Lipzen A."/>
            <person name="Chen C."/>
            <person name="Yanf M."/>
            <person name="Daum C."/>
            <person name="Ng V."/>
            <person name="Clum A."/>
            <person name="Steindorff A."/>
            <person name="Ohm R."/>
            <person name="Martin F."/>
            <person name="Silar P."/>
            <person name="Natvig D."/>
            <person name="Lalanne C."/>
            <person name="Gautier V."/>
            <person name="Ament-Velasquez S.L."/>
            <person name="Kruys A."/>
            <person name="Hutchinson M.I."/>
            <person name="Powell A.J."/>
            <person name="Barry K."/>
            <person name="Miller A.N."/>
            <person name="Grigoriev I.V."/>
            <person name="Debuchy R."/>
            <person name="Gladieux P."/>
            <person name="Thoren M.H."/>
            <person name="Johannesson H."/>
        </authorList>
    </citation>
    <scope>NUCLEOTIDE SEQUENCE</scope>
    <source>
        <strain evidence="1">CBS 955.72</strain>
    </source>
</reference>
<evidence type="ECO:0000313" key="1">
    <source>
        <dbReference type="EMBL" id="KAK3348939.1"/>
    </source>
</evidence>
<gene>
    <name evidence="1" type="ORF">B0T25DRAFT_569602</name>
</gene>
<sequence length="105" mass="12231">MQKSYYISFAELQRVQLRKLQCRLVKHVVDMRCWDTGLAGWEVDLHAYTTAFEDYDYMLKSSQALRDSFPMTGEWLVDDLVIHSMPVQKPICTKPDKTSNVTCHA</sequence>
<comment type="caution">
    <text evidence="1">The sequence shown here is derived from an EMBL/GenBank/DDBJ whole genome shotgun (WGS) entry which is preliminary data.</text>
</comment>
<name>A0AAJ0MBV2_9PEZI</name>